<keyword evidence="1" id="KW-0808">Transferase</keyword>
<evidence type="ECO:0000313" key="1">
    <source>
        <dbReference type="EMBL" id="MDM4018903.1"/>
    </source>
</evidence>
<dbReference type="Gene3D" id="3.40.50.300">
    <property type="entry name" value="P-loop containing nucleotide triphosphate hydrolases"/>
    <property type="match status" value="1"/>
</dbReference>
<dbReference type="EC" id="2.7.7.7" evidence="1"/>
<comment type="caution">
    <text evidence="1">The sequence shown here is derived from an EMBL/GenBank/DDBJ whole genome shotgun (WGS) entry which is preliminary data.</text>
</comment>
<gene>
    <name evidence="1" type="ORF">QTN89_25850</name>
</gene>
<accession>A0ABT7PQZ1</accession>
<organism evidence="1 2">
    <name type="scientific">Roseiconus lacunae</name>
    <dbReference type="NCBI Taxonomy" id="2605694"/>
    <lineage>
        <taxon>Bacteria</taxon>
        <taxon>Pseudomonadati</taxon>
        <taxon>Planctomycetota</taxon>
        <taxon>Planctomycetia</taxon>
        <taxon>Pirellulales</taxon>
        <taxon>Pirellulaceae</taxon>
        <taxon>Roseiconus</taxon>
    </lineage>
</organism>
<keyword evidence="2" id="KW-1185">Reference proteome</keyword>
<keyword evidence="1" id="KW-0548">Nucleotidyltransferase</keyword>
<dbReference type="PANTHER" id="PTHR11669:SF8">
    <property type="entry name" value="DNA POLYMERASE III SUBUNIT DELTA"/>
    <property type="match status" value="1"/>
</dbReference>
<dbReference type="Proteomes" id="UP001239462">
    <property type="component" value="Unassembled WGS sequence"/>
</dbReference>
<evidence type="ECO:0000313" key="2">
    <source>
        <dbReference type="Proteomes" id="UP001239462"/>
    </source>
</evidence>
<dbReference type="SUPFAM" id="SSF52540">
    <property type="entry name" value="P-loop containing nucleoside triphosphate hydrolases"/>
    <property type="match status" value="1"/>
</dbReference>
<protein>
    <submittedName>
        <fullName evidence="1">DNA polymerase III subunit delta</fullName>
        <ecNumber evidence="1">2.7.7.7</ecNumber>
    </submittedName>
</protein>
<dbReference type="EMBL" id="JASZZN010000028">
    <property type="protein sequence ID" value="MDM4018903.1"/>
    <property type="molecule type" value="Genomic_DNA"/>
</dbReference>
<dbReference type="PANTHER" id="PTHR11669">
    <property type="entry name" value="REPLICATION FACTOR C / DNA POLYMERASE III GAMMA-TAU SUBUNIT"/>
    <property type="match status" value="1"/>
</dbReference>
<proteinExistence type="predicted"/>
<dbReference type="InterPro" id="IPR050238">
    <property type="entry name" value="DNA_Rep/Repair_Clamp_Loader"/>
</dbReference>
<reference evidence="1 2" key="1">
    <citation type="submission" date="2023-06" db="EMBL/GenBank/DDBJ databases">
        <title>Roseiconus lacunae JC819 isolated from Gulf of Mannar region, Tamil Nadu.</title>
        <authorList>
            <person name="Pk S."/>
            <person name="Ch S."/>
            <person name="Ch V.R."/>
        </authorList>
    </citation>
    <scope>NUCLEOTIDE SEQUENCE [LARGE SCALE GENOMIC DNA]</scope>
    <source>
        <strain evidence="1 2">JC819</strain>
    </source>
</reference>
<dbReference type="GO" id="GO:0003887">
    <property type="term" value="F:DNA-directed DNA polymerase activity"/>
    <property type="evidence" value="ECO:0007669"/>
    <property type="project" value="UniProtKB-EC"/>
</dbReference>
<dbReference type="RefSeq" id="WP_149498134.1">
    <property type="nucleotide sequence ID" value="NZ_JAJMQV010000071.1"/>
</dbReference>
<dbReference type="InterPro" id="IPR027417">
    <property type="entry name" value="P-loop_NTPase"/>
</dbReference>
<sequence length="341" mass="37439">MIDGWSSLIGNDHLRGWFANSISQGRFGGSLLFVGPSGVGKRSVATLLAQTLLCDRHPAREMNPCGQCEACVQVRAETHPDVIRVRKPKDKTTIPVDLLIGAPEVRMQEGFCRDVRLSPYCGKRKVAILEDADFLNEEGANCLLKTLEEPPADAVIILVGTSEQKQLPTIRSRCQVIRFRPLSDADAIRLIRDVHQCEASDEAMIEAVDIAAGDISAALRLLDESTRQFRSALSDALGQRVPDPAMIRRIVTDRMEGAGKESPKRRAALRDVFAMCIGHYRKVMRDQASESQARMITLARLDRSVRALRELDRMANLSTLVDCFAADLSVGTSGDRGGIGS</sequence>
<dbReference type="Pfam" id="PF13177">
    <property type="entry name" value="DNA_pol3_delta2"/>
    <property type="match status" value="1"/>
</dbReference>
<name>A0ABT7PQZ1_9BACT</name>